<dbReference type="EMBL" id="QDEB01041095">
    <property type="protein sequence ID" value="RZC38674.1"/>
    <property type="molecule type" value="Genomic_DNA"/>
</dbReference>
<protein>
    <submittedName>
        <fullName evidence="4">Glutamate dehydrogenase, mitochondrial-like</fullName>
    </submittedName>
</protein>
<sequence>MAFKLNPKFSRFFSTAYEIPERYRNSFYLANAAFFDHANWFLHRAYEVCFPKLVPELRDKDPRLTEMEAIKNVMNVIQLLDQCNSIIDVRFPIQRENGKKEIIRGFRAQHGLYSGFDTCLGGLRLKENITRDHMKALSCIATYKHSCMGIRLAGAQGGIKIDPKKYSAVELQRIVKKYAAELYSKGFCDGLTDVIEPDINTGHQEMAWIASIFPDNYGSNPSFLQQGLGRLGGALAKYLENSGAIC</sequence>
<dbReference type="GO" id="GO:0005739">
    <property type="term" value="C:mitochondrion"/>
    <property type="evidence" value="ECO:0007669"/>
    <property type="project" value="TreeGrafter"/>
</dbReference>
<organism evidence="4 5">
    <name type="scientific">Asbolus verrucosus</name>
    <name type="common">Desert ironclad beetle</name>
    <dbReference type="NCBI Taxonomy" id="1661398"/>
    <lineage>
        <taxon>Eukaryota</taxon>
        <taxon>Metazoa</taxon>
        <taxon>Ecdysozoa</taxon>
        <taxon>Arthropoda</taxon>
        <taxon>Hexapoda</taxon>
        <taxon>Insecta</taxon>
        <taxon>Pterygota</taxon>
        <taxon>Neoptera</taxon>
        <taxon>Endopterygota</taxon>
        <taxon>Coleoptera</taxon>
        <taxon>Polyphaga</taxon>
        <taxon>Cucujiformia</taxon>
        <taxon>Tenebrionidae</taxon>
        <taxon>Pimeliinae</taxon>
        <taxon>Asbolus</taxon>
    </lineage>
</organism>
<dbReference type="InterPro" id="IPR046346">
    <property type="entry name" value="Aminoacid_DH-like_N_sf"/>
</dbReference>
<dbReference type="STRING" id="1661398.A0A482W0Y7"/>
<dbReference type="Pfam" id="PF02812">
    <property type="entry name" value="ELFV_dehydrog_N"/>
    <property type="match status" value="1"/>
</dbReference>
<proteinExistence type="inferred from homology"/>
<comment type="similarity">
    <text evidence="1">Belongs to the Glu/Leu/Phe/Val dehydrogenases family.</text>
</comment>
<evidence type="ECO:0000313" key="4">
    <source>
        <dbReference type="EMBL" id="RZC38674.1"/>
    </source>
</evidence>
<evidence type="ECO:0000256" key="2">
    <source>
        <dbReference type="ARBA" id="ARBA00023002"/>
    </source>
</evidence>
<feature type="domain" description="Glutamate/phenylalanine/leucine/valine/L-tryptophan dehydrogenase dimerisation" evidence="3">
    <location>
        <begin position="85"/>
        <end position="211"/>
    </location>
</feature>
<dbReference type="PANTHER" id="PTHR11606:SF13">
    <property type="entry name" value="GLUTAMATE DEHYDROGENASE 1, MITOCHONDRIAL"/>
    <property type="match status" value="1"/>
</dbReference>
<dbReference type="GO" id="GO:0004352">
    <property type="term" value="F:glutamate dehydrogenase (NAD+) activity"/>
    <property type="evidence" value="ECO:0007669"/>
    <property type="project" value="TreeGrafter"/>
</dbReference>
<keyword evidence="5" id="KW-1185">Reference proteome</keyword>
<evidence type="ECO:0000256" key="1">
    <source>
        <dbReference type="ARBA" id="ARBA00006382"/>
    </source>
</evidence>
<comment type="caution">
    <text evidence="4">The sequence shown here is derived from an EMBL/GenBank/DDBJ whole genome shotgun (WGS) entry which is preliminary data.</text>
</comment>
<dbReference type="Proteomes" id="UP000292052">
    <property type="component" value="Unassembled WGS sequence"/>
</dbReference>
<dbReference type="GO" id="GO:0006538">
    <property type="term" value="P:L-glutamate catabolic process"/>
    <property type="evidence" value="ECO:0007669"/>
    <property type="project" value="TreeGrafter"/>
</dbReference>
<gene>
    <name evidence="4" type="ORF">BDFB_011619</name>
</gene>
<keyword evidence="2" id="KW-0560">Oxidoreductase</keyword>
<dbReference type="InterPro" id="IPR006097">
    <property type="entry name" value="Glu/Leu/Phe/Val/Trp_DH_dimer"/>
</dbReference>
<dbReference type="PANTHER" id="PTHR11606">
    <property type="entry name" value="GLUTAMATE DEHYDROGENASE"/>
    <property type="match status" value="1"/>
</dbReference>
<evidence type="ECO:0000313" key="5">
    <source>
        <dbReference type="Proteomes" id="UP000292052"/>
    </source>
</evidence>
<evidence type="ECO:0000259" key="3">
    <source>
        <dbReference type="Pfam" id="PF02812"/>
    </source>
</evidence>
<dbReference type="OrthoDB" id="6718861at2759"/>
<accession>A0A482W0Y7</accession>
<name>A0A482W0Y7_ASBVE</name>
<dbReference type="Gene3D" id="3.40.50.10860">
    <property type="entry name" value="Leucine Dehydrogenase, chain A, domain 1"/>
    <property type="match status" value="1"/>
</dbReference>
<dbReference type="AlphaFoldDB" id="A0A482W0Y7"/>
<dbReference type="SUPFAM" id="SSF53223">
    <property type="entry name" value="Aminoacid dehydrogenase-like, N-terminal domain"/>
    <property type="match status" value="1"/>
</dbReference>
<feature type="non-terminal residue" evidence="4">
    <location>
        <position position="246"/>
    </location>
</feature>
<reference evidence="4 5" key="1">
    <citation type="submission" date="2017-03" db="EMBL/GenBank/DDBJ databases">
        <title>Genome of the blue death feigning beetle - Asbolus verrucosus.</title>
        <authorList>
            <person name="Rider S.D."/>
        </authorList>
    </citation>
    <scope>NUCLEOTIDE SEQUENCE [LARGE SCALE GENOMIC DNA]</scope>
    <source>
        <strain evidence="4">Butters</strain>
        <tissue evidence="4">Head and leg muscle</tissue>
    </source>
</reference>